<keyword evidence="1" id="KW-0472">Membrane</keyword>
<evidence type="ECO:0000256" key="1">
    <source>
        <dbReference type="SAM" id="Phobius"/>
    </source>
</evidence>
<accession>K9CK43</accession>
<gene>
    <name evidence="2" type="ORF">HMPREF9718_04806</name>
</gene>
<reference evidence="2 3" key="1">
    <citation type="submission" date="2012-09" db="EMBL/GenBank/DDBJ databases">
        <title>The Genome Sequence of Sphingobium yanoikuyae ATCC 51230.</title>
        <authorList>
            <consortium name="The Broad Institute Genome Sequencing Platform"/>
            <person name="Earl A."/>
            <person name="Ward D."/>
            <person name="Feldgarden M."/>
            <person name="Gevers D."/>
            <person name="Huys G."/>
            <person name="Walker B."/>
            <person name="Young S.K."/>
            <person name="Zeng Q."/>
            <person name="Gargeya S."/>
            <person name="Fitzgerald M."/>
            <person name="Haas B."/>
            <person name="Abouelleil A."/>
            <person name="Alvarado L."/>
            <person name="Arachchi H.M."/>
            <person name="Berlin A.M."/>
            <person name="Chapman S.B."/>
            <person name="Goldberg J."/>
            <person name="Griggs A."/>
            <person name="Gujja S."/>
            <person name="Hansen M."/>
            <person name="Howarth C."/>
            <person name="Imamovic A."/>
            <person name="Larimer J."/>
            <person name="McCowen C."/>
            <person name="Montmayeur A."/>
            <person name="Murphy C."/>
            <person name="Neiman D."/>
            <person name="Pearson M."/>
            <person name="Priest M."/>
            <person name="Roberts A."/>
            <person name="Saif S."/>
            <person name="Shea T."/>
            <person name="Sisk P."/>
            <person name="Sykes S."/>
            <person name="Wortman J."/>
            <person name="Nusbaum C."/>
            <person name="Birren B."/>
        </authorList>
    </citation>
    <scope>NUCLEOTIDE SEQUENCE [LARGE SCALE GENOMIC DNA]</scope>
    <source>
        <strain evidence="2 3">ATCC 51230</strain>
    </source>
</reference>
<dbReference type="InterPro" id="IPR019629">
    <property type="entry name" value="Uncharacterised_HI1736/YgjV"/>
</dbReference>
<dbReference type="Pfam" id="PF10688">
    <property type="entry name" value="Imp-YgjV"/>
    <property type="match status" value="1"/>
</dbReference>
<protein>
    <recommendedName>
        <fullName evidence="4">Inner membrane protein</fullName>
    </recommendedName>
</protein>
<sequence>MVQGAGAGAFALHFALIGAPTASAACLLSLMQLTVALVVRDRVAKLALDGATLLALLLLTVATWHGILSGLAACGGASSFIARTQRSTTRMKIVFLVAAPFWLAHNLLIGAPFALAVDLVSVAGNLLGLFAFWKREQRQADGPRSLSYPARLSPRHAFRSGHLSLGKLAISKRARALQGVQILT</sequence>
<keyword evidence="3" id="KW-1185">Reference proteome</keyword>
<dbReference type="PATRIC" id="fig|883163.3.peg.4849"/>
<name>K9CK43_SPHYA</name>
<comment type="caution">
    <text evidence="2">The sequence shown here is derived from an EMBL/GenBank/DDBJ whole genome shotgun (WGS) entry which is preliminary data.</text>
</comment>
<dbReference type="HOGENOM" id="CLU_1467337_0_0_5"/>
<organism evidence="2 3">
    <name type="scientific">Sphingobium yanoikuyae ATCC 51230</name>
    <dbReference type="NCBI Taxonomy" id="883163"/>
    <lineage>
        <taxon>Bacteria</taxon>
        <taxon>Pseudomonadati</taxon>
        <taxon>Pseudomonadota</taxon>
        <taxon>Alphaproteobacteria</taxon>
        <taxon>Sphingomonadales</taxon>
        <taxon>Sphingomonadaceae</taxon>
        <taxon>Sphingobium</taxon>
    </lineage>
</organism>
<keyword evidence="1" id="KW-0812">Transmembrane</keyword>
<evidence type="ECO:0008006" key="4">
    <source>
        <dbReference type="Google" id="ProtNLM"/>
    </source>
</evidence>
<dbReference type="EMBL" id="AGZU01000019">
    <property type="protein sequence ID" value="EKU72639.1"/>
    <property type="molecule type" value="Genomic_DNA"/>
</dbReference>
<evidence type="ECO:0000313" key="3">
    <source>
        <dbReference type="Proteomes" id="UP000009887"/>
    </source>
</evidence>
<proteinExistence type="predicted"/>
<feature type="transmembrane region" description="Helical" evidence="1">
    <location>
        <begin position="53"/>
        <end position="81"/>
    </location>
</feature>
<dbReference type="AlphaFoldDB" id="K9CK43"/>
<dbReference type="Proteomes" id="UP000009887">
    <property type="component" value="Unassembled WGS sequence"/>
</dbReference>
<feature type="transmembrane region" description="Helical" evidence="1">
    <location>
        <begin position="93"/>
        <end position="109"/>
    </location>
</feature>
<evidence type="ECO:0000313" key="2">
    <source>
        <dbReference type="EMBL" id="EKU72639.1"/>
    </source>
</evidence>
<keyword evidence="1" id="KW-1133">Transmembrane helix</keyword>